<protein>
    <submittedName>
        <fullName evidence="1">DUF2521 domain-containing protein</fullName>
    </submittedName>
</protein>
<accession>A0A366XV07</accession>
<sequence>MKVITNFYEKKRKKRMQFERNMLKQLSLSKINKDVQLTFMPFLNSSLLMQEDLENICVDLAIEAYLIGAEFSKFGYYGEEREVVRRRSTNEENILISTLFDYWRFWNANNTPMEDSIWIACESFISKWWSEGFELGQKRRRLRLQ</sequence>
<comment type="caution">
    <text evidence="1">The sequence shown here is derived from an EMBL/GenBank/DDBJ whole genome shotgun (WGS) entry which is preliminary data.</text>
</comment>
<dbReference type="Proteomes" id="UP000253314">
    <property type="component" value="Unassembled WGS sequence"/>
</dbReference>
<name>A0A366XV07_9BACI</name>
<gene>
    <name evidence="1" type="ORF">DS031_20550</name>
</gene>
<dbReference type="InterPro" id="IPR019667">
    <property type="entry name" value="Uncharacterised_YbaK"/>
</dbReference>
<dbReference type="RefSeq" id="WP_113808070.1">
    <property type="nucleotide sequence ID" value="NZ_QOCW01000030.1"/>
</dbReference>
<dbReference type="OrthoDB" id="2915109at2"/>
<evidence type="ECO:0000313" key="2">
    <source>
        <dbReference type="Proteomes" id="UP000253314"/>
    </source>
</evidence>
<reference evidence="1 2" key="1">
    <citation type="submission" date="2018-07" db="EMBL/GenBank/DDBJ databases">
        <title>Lottiidibacillus patelloidae gen. nov., sp. nov., isolated from the intestinal tract of a marine limpet and the reclassification of B. taeanensis BH030017T, B. algicola KMM 3737T and B. hwajinpoensis SW-72T as genus Lottiidibacillus.</title>
        <authorList>
            <person name="Liu R."/>
            <person name="Huang Z."/>
        </authorList>
    </citation>
    <scope>NUCLEOTIDE SEQUENCE [LARGE SCALE GENOMIC DNA]</scope>
    <source>
        <strain evidence="1 2">BH030017</strain>
    </source>
</reference>
<keyword evidence="2" id="KW-1185">Reference proteome</keyword>
<dbReference type="EMBL" id="QOCW01000030">
    <property type="protein sequence ID" value="RBW67791.1"/>
    <property type="molecule type" value="Genomic_DNA"/>
</dbReference>
<dbReference type="AlphaFoldDB" id="A0A366XV07"/>
<evidence type="ECO:0000313" key="1">
    <source>
        <dbReference type="EMBL" id="RBW67791.1"/>
    </source>
</evidence>
<dbReference type="Pfam" id="PF10730">
    <property type="entry name" value="DUF2521"/>
    <property type="match status" value="1"/>
</dbReference>
<organism evidence="1 2">
    <name type="scientific">Bacillus taeanensis</name>
    <dbReference type="NCBI Taxonomy" id="273032"/>
    <lineage>
        <taxon>Bacteria</taxon>
        <taxon>Bacillati</taxon>
        <taxon>Bacillota</taxon>
        <taxon>Bacilli</taxon>
        <taxon>Bacillales</taxon>
        <taxon>Bacillaceae</taxon>
        <taxon>Bacillus</taxon>
    </lineage>
</organism>
<proteinExistence type="predicted"/>